<dbReference type="EC" id="2.6.1.52" evidence="4"/>
<evidence type="ECO:0000259" key="15">
    <source>
        <dbReference type="Pfam" id="PF00266"/>
    </source>
</evidence>
<dbReference type="PANTHER" id="PTHR21152:SF40">
    <property type="entry name" value="ALANINE--GLYOXYLATE AMINOTRANSFERASE"/>
    <property type="match status" value="1"/>
</dbReference>
<evidence type="ECO:0000313" key="16">
    <source>
        <dbReference type="EMBL" id="MFC3810462.1"/>
    </source>
</evidence>
<evidence type="ECO:0000256" key="10">
    <source>
        <dbReference type="ARBA" id="ARBA00023096"/>
    </source>
</evidence>
<dbReference type="EMBL" id="JBHRYQ010000001">
    <property type="protein sequence ID" value="MFC3810462.1"/>
    <property type="molecule type" value="Genomic_DNA"/>
</dbReference>
<dbReference type="GO" id="GO:0008483">
    <property type="term" value="F:transaminase activity"/>
    <property type="evidence" value="ECO:0007669"/>
    <property type="project" value="UniProtKB-KW"/>
</dbReference>
<evidence type="ECO:0000256" key="6">
    <source>
        <dbReference type="ARBA" id="ARBA00022576"/>
    </source>
</evidence>
<reference evidence="17" key="1">
    <citation type="journal article" date="2019" name="Int. J. Syst. Evol. Microbiol.">
        <title>The Global Catalogue of Microorganisms (GCM) 10K type strain sequencing project: providing services to taxonomists for standard genome sequencing and annotation.</title>
        <authorList>
            <consortium name="The Broad Institute Genomics Platform"/>
            <consortium name="The Broad Institute Genome Sequencing Center for Infectious Disease"/>
            <person name="Wu L."/>
            <person name="Ma J."/>
        </authorList>
    </citation>
    <scope>NUCLEOTIDE SEQUENCE [LARGE SCALE GENOMIC DNA]</scope>
    <source>
        <strain evidence="17">CECT 7956</strain>
    </source>
</reference>
<name>A0ABV7YW00_9BACT</name>
<keyword evidence="7" id="KW-0028">Amino-acid biosynthesis</keyword>
<proteinExistence type="inferred from homology"/>
<evidence type="ECO:0000256" key="13">
    <source>
        <dbReference type="ARBA" id="ARBA00047630"/>
    </source>
</evidence>
<dbReference type="InterPro" id="IPR022278">
    <property type="entry name" value="Pser_aminoTfrase"/>
</dbReference>
<dbReference type="InterPro" id="IPR015421">
    <property type="entry name" value="PyrdxlP-dep_Trfase_major"/>
</dbReference>
<evidence type="ECO:0000256" key="4">
    <source>
        <dbReference type="ARBA" id="ARBA00013030"/>
    </source>
</evidence>
<evidence type="ECO:0000256" key="9">
    <source>
        <dbReference type="ARBA" id="ARBA00022898"/>
    </source>
</evidence>
<dbReference type="Gene3D" id="3.40.640.10">
    <property type="entry name" value="Type I PLP-dependent aspartate aminotransferase-like (Major domain)"/>
    <property type="match status" value="1"/>
</dbReference>
<evidence type="ECO:0000256" key="1">
    <source>
        <dbReference type="ARBA" id="ARBA00001933"/>
    </source>
</evidence>
<keyword evidence="6 16" id="KW-0032">Aminotransferase</keyword>
<dbReference type="PANTHER" id="PTHR21152">
    <property type="entry name" value="AMINOTRANSFERASE CLASS V"/>
    <property type="match status" value="1"/>
</dbReference>
<comment type="catalytic activity">
    <reaction evidence="14">
        <text>O-phospho-L-serine + 2-oxoglutarate = 3-phosphooxypyruvate + L-glutamate</text>
        <dbReference type="Rhea" id="RHEA:14329"/>
        <dbReference type="ChEBI" id="CHEBI:16810"/>
        <dbReference type="ChEBI" id="CHEBI:18110"/>
        <dbReference type="ChEBI" id="CHEBI:29985"/>
        <dbReference type="ChEBI" id="CHEBI:57524"/>
        <dbReference type="EC" id="2.6.1.52"/>
    </reaction>
</comment>
<dbReference type="InterPro" id="IPR015424">
    <property type="entry name" value="PyrdxlP-dep_Trfase"/>
</dbReference>
<evidence type="ECO:0000256" key="12">
    <source>
        <dbReference type="ARBA" id="ARBA00031421"/>
    </source>
</evidence>
<comment type="cofactor">
    <cofactor evidence="1">
        <name>pyridoxal 5'-phosphate</name>
        <dbReference type="ChEBI" id="CHEBI:597326"/>
    </cofactor>
</comment>
<dbReference type="RefSeq" id="WP_379836628.1">
    <property type="nucleotide sequence ID" value="NZ_JBHRYQ010000001.1"/>
</dbReference>
<evidence type="ECO:0000256" key="2">
    <source>
        <dbReference type="ARBA" id="ARBA00005099"/>
    </source>
</evidence>
<dbReference type="InterPro" id="IPR000192">
    <property type="entry name" value="Aminotrans_V_dom"/>
</dbReference>
<comment type="pathway">
    <text evidence="2">Amino-acid biosynthesis; L-serine biosynthesis; L-serine from 3-phospho-D-glycerate: step 2/3.</text>
</comment>
<evidence type="ECO:0000256" key="3">
    <source>
        <dbReference type="ARBA" id="ARBA00006904"/>
    </source>
</evidence>
<keyword evidence="8" id="KW-0808">Transferase</keyword>
<dbReference type="Proteomes" id="UP001595616">
    <property type="component" value="Unassembled WGS sequence"/>
</dbReference>
<keyword evidence="17" id="KW-1185">Reference proteome</keyword>
<sequence length="361" mass="40741">MPRPLSYFTAGPAELYPKFEEYLQEFVDLQLGSISHRSGQFKKIYQHTDENLRQLLNIPAEHAIMFTGSASEIWEKLILSTVEHESFHLVNGSFSEKFYKYSKSLKKTATAFTKELGEGFSYGEITVPEYAELICTTQNETSTGVQMREADIHKLKRSNQNKIVAVDMVSSAPHPNLDFSVIDTAFFSVQKSFGLPAGLGVWIANEKCLEKATELKTKGVNIGAHHDLPTLWKNSKEFQNPATPNVMGIFLLGKVAEDMNKTGIEVLRKNTEDKAKKLYKFFENHADYSLSVENPDHRSRTVAVINTNRPSAEIIKIMSEKNLIIGSGYGPKKDSQIRISNFISNTSDQIDNLLKEFENIF</sequence>
<evidence type="ECO:0000313" key="17">
    <source>
        <dbReference type="Proteomes" id="UP001595616"/>
    </source>
</evidence>
<comment type="similarity">
    <text evidence="3">Belongs to the class-V pyridoxal-phosphate-dependent aminotransferase family. SerC subfamily.</text>
</comment>
<accession>A0ABV7YW00</accession>
<keyword evidence="9" id="KW-0663">Pyridoxal phosphate</keyword>
<dbReference type="Pfam" id="PF00266">
    <property type="entry name" value="Aminotran_5"/>
    <property type="match status" value="1"/>
</dbReference>
<evidence type="ECO:0000256" key="8">
    <source>
        <dbReference type="ARBA" id="ARBA00022679"/>
    </source>
</evidence>
<gene>
    <name evidence="16" type="ORF">ACFOOI_07355</name>
</gene>
<dbReference type="SUPFAM" id="SSF53383">
    <property type="entry name" value="PLP-dependent transferases"/>
    <property type="match status" value="1"/>
</dbReference>
<evidence type="ECO:0000256" key="11">
    <source>
        <dbReference type="ARBA" id="ARBA00023299"/>
    </source>
</evidence>
<dbReference type="PIRSF" id="PIRSF000525">
    <property type="entry name" value="SerC"/>
    <property type="match status" value="1"/>
</dbReference>
<dbReference type="Gene3D" id="3.90.1150.10">
    <property type="entry name" value="Aspartate Aminotransferase, domain 1"/>
    <property type="match status" value="1"/>
</dbReference>
<keyword evidence="5" id="KW-0963">Cytoplasm</keyword>
<keyword evidence="10" id="KW-0664">Pyridoxine biosynthesis</keyword>
<evidence type="ECO:0000256" key="5">
    <source>
        <dbReference type="ARBA" id="ARBA00022490"/>
    </source>
</evidence>
<comment type="catalytic activity">
    <reaction evidence="13">
        <text>4-(phosphooxy)-L-threonine + 2-oxoglutarate = (R)-3-hydroxy-2-oxo-4-phosphooxybutanoate + L-glutamate</text>
        <dbReference type="Rhea" id="RHEA:16573"/>
        <dbReference type="ChEBI" id="CHEBI:16810"/>
        <dbReference type="ChEBI" id="CHEBI:29985"/>
        <dbReference type="ChEBI" id="CHEBI:58452"/>
        <dbReference type="ChEBI" id="CHEBI:58538"/>
        <dbReference type="EC" id="2.6.1.52"/>
    </reaction>
</comment>
<organism evidence="16 17">
    <name type="scientific">Lacihabitans lacunae</name>
    <dbReference type="NCBI Taxonomy" id="1028214"/>
    <lineage>
        <taxon>Bacteria</taxon>
        <taxon>Pseudomonadati</taxon>
        <taxon>Bacteroidota</taxon>
        <taxon>Cytophagia</taxon>
        <taxon>Cytophagales</taxon>
        <taxon>Leadbetterellaceae</taxon>
        <taxon>Lacihabitans</taxon>
    </lineage>
</organism>
<protein>
    <recommendedName>
        <fullName evidence="4">phosphoserine transaminase</fullName>
        <ecNumber evidence="4">2.6.1.52</ecNumber>
    </recommendedName>
    <alternativeName>
        <fullName evidence="12">Phosphohydroxythreonine aminotransferase</fullName>
    </alternativeName>
</protein>
<evidence type="ECO:0000256" key="14">
    <source>
        <dbReference type="ARBA" id="ARBA00049007"/>
    </source>
</evidence>
<evidence type="ECO:0000256" key="7">
    <source>
        <dbReference type="ARBA" id="ARBA00022605"/>
    </source>
</evidence>
<feature type="domain" description="Aminotransferase class V" evidence="15">
    <location>
        <begin position="129"/>
        <end position="353"/>
    </location>
</feature>
<comment type="caution">
    <text evidence="16">The sequence shown here is derived from an EMBL/GenBank/DDBJ whole genome shotgun (WGS) entry which is preliminary data.</text>
</comment>
<keyword evidence="11" id="KW-0718">Serine biosynthesis</keyword>
<dbReference type="InterPro" id="IPR015422">
    <property type="entry name" value="PyrdxlP-dep_Trfase_small"/>
</dbReference>